<feature type="compositionally biased region" description="Polar residues" evidence="1">
    <location>
        <begin position="303"/>
        <end position="337"/>
    </location>
</feature>
<accession>A0A9P6AKX4</accession>
<proteinExistence type="predicted"/>
<feature type="region of interest" description="Disordered" evidence="1">
    <location>
        <begin position="121"/>
        <end position="156"/>
    </location>
</feature>
<evidence type="ECO:0000256" key="1">
    <source>
        <dbReference type="SAM" id="MobiDB-lite"/>
    </source>
</evidence>
<feature type="region of interest" description="Disordered" evidence="1">
    <location>
        <begin position="218"/>
        <end position="438"/>
    </location>
</feature>
<reference evidence="2" key="1">
    <citation type="journal article" date="2020" name="Nat. Commun.">
        <title>Large-scale genome sequencing of mycorrhizal fungi provides insights into the early evolution of symbiotic traits.</title>
        <authorList>
            <person name="Miyauchi S."/>
            <person name="Kiss E."/>
            <person name="Kuo A."/>
            <person name="Drula E."/>
            <person name="Kohler A."/>
            <person name="Sanchez-Garcia M."/>
            <person name="Morin E."/>
            <person name="Andreopoulos B."/>
            <person name="Barry K.W."/>
            <person name="Bonito G."/>
            <person name="Buee M."/>
            <person name="Carver A."/>
            <person name="Chen C."/>
            <person name="Cichocki N."/>
            <person name="Clum A."/>
            <person name="Culley D."/>
            <person name="Crous P.W."/>
            <person name="Fauchery L."/>
            <person name="Girlanda M."/>
            <person name="Hayes R.D."/>
            <person name="Keri Z."/>
            <person name="LaButti K."/>
            <person name="Lipzen A."/>
            <person name="Lombard V."/>
            <person name="Magnuson J."/>
            <person name="Maillard F."/>
            <person name="Murat C."/>
            <person name="Nolan M."/>
            <person name="Ohm R.A."/>
            <person name="Pangilinan J."/>
            <person name="Pereira M.F."/>
            <person name="Perotto S."/>
            <person name="Peter M."/>
            <person name="Pfister S."/>
            <person name="Riley R."/>
            <person name="Sitrit Y."/>
            <person name="Stielow J.B."/>
            <person name="Szollosi G."/>
            <person name="Zifcakova L."/>
            <person name="Stursova M."/>
            <person name="Spatafora J.W."/>
            <person name="Tedersoo L."/>
            <person name="Vaario L.M."/>
            <person name="Yamada A."/>
            <person name="Yan M."/>
            <person name="Wang P."/>
            <person name="Xu J."/>
            <person name="Bruns T."/>
            <person name="Baldrian P."/>
            <person name="Vilgalys R."/>
            <person name="Dunand C."/>
            <person name="Henrissat B."/>
            <person name="Grigoriev I.V."/>
            <person name="Hibbett D."/>
            <person name="Nagy L.G."/>
            <person name="Martin F.M."/>
        </authorList>
    </citation>
    <scope>NUCLEOTIDE SEQUENCE</scope>
    <source>
        <strain evidence="2">UP504</strain>
    </source>
</reference>
<keyword evidence="3" id="KW-1185">Reference proteome</keyword>
<dbReference type="AlphaFoldDB" id="A0A9P6AKX4"/>
<name>A0A9P6AKX4_9AGAM</name>
<evidence type="ECO:0000313" key="2">
    <source>
        <dbReference type="EMBL" id="KAF9507739.1"/>
    </source>
</evidence>
<organism evidence="2 3">
    <name type="scientific">Hydnum rufescens UP504</name>
    <dbReference type="NCBI Taxonomy" id="1448309"/>
    <lineage>
        <taxon>Eukaryota</taxon>
        <taxon>Fungi</taxon>
        <taxon>Dikarya</taxon>
        <taxon>Basidiomycota</taxon>
        <taxon>Agaricomycotina</taxon>
        <taxon>Agaricomycetes</taxon>
        <taxon>Cantharellales</taxon>
        <taxon>Hydnaceae</taxon>
        <taxon>Hydnum</taxon>
    </lineage>
</organism>
<protein>
    <submittedName>
        <fullName evidence="2">Uncharacterized protein</fullName>
    </submittedName>
</protein>
<dbReference type="OrthoDB" id="10683490at2759"/>
<comment type="caution">
    <text evidence="2">The sequence shown here is derived from an EMBL/GenBank/DDBJ whole genome shotgun (WGS) entry which is preliminary data.</text>
</comment>
<feature type="compositionally biased region" description="Polar residues" evidence="1">
    <location>
        <begin position="126"/>
        <end position="139"/>
    </location>
</feature>
<dbReference type="Proteomes" id="UP000886523">
    <property type="component" value="Unassembled WGS sequence"/>
</dbReference>
<feature type="region of interest" description="Disordered" evidence="1">
    <location>
        <begin position="1"/>
        <end position="106"/>
    </location>
</feature>
<evidence type="ECO:0000313" key="3">
    <source>
        <dbReference type="Proteomes" id="UP000886523"/>
    </source>
</evidence>
<gene>
    <name evidence="2" type="ORF">BS47DRAFT_276599</name>
</gene>
<feature type="compositionally biased region" description="Polar residues" evidence="1">
    <location>
        <begin position="374"/>
        <end position="384"/>
    </location>
</feature>
<sequence length="458" mass="48972">MKGLLPKDSIITAPFKKAATPDPPVSESGSESDDESPQVVSDRDVAQNARMNRMPKHVPSLAARNLSKRGHEMQASQSSTQLYPRMPSPFHFPESGTSAASSSSAFLPVPARPTSVQPLAFDSTAAPETNLSRTPSSSGIRFGPSRAETPDAEQRNSIYQPIVDFLQRKGDEKLNDFEVIGLTQTLKKTSHSNAQDLVDILEASENVPSASFLQNLRSNAQSSPAKRPFLAPPPPLNLPSSTTPPRRRNRRASYVGVGQNSPRIASPARRLSIRDTETSPDTSSSGKKRRLGDFGAPAHTNAAAGSSNISEEPSASKMSPPRESQSSVPFPASSPTPSVDKAGPVVSVHPSRFARHNAFKTQPSSIPSPLRNVASFQSEGSSPKLQPRKSDLSSRSQASTVILDILNDGSDAPPLPPPPAPELTNPFEKPSLIRPRVSVPTPAKLVSHCLDRGSPLRL</sequence>
<dbReference type="EMBL" id="MU129073">
    <property type="protein sequence ID" value="KAF9507739.1"/>
    <property type="molecule type" value="Genomic_DNA"/>
</dbReference>